<proteinExistence type="predicted"/>
<evidence type="ECO:0000256" key="3">
    <source>
        <dbReference type="SAM" id="SignalP"/>
    </source>
</evidence>
<feature type="compositionally biased region" description="Low complexity" evidence="1">
    <location>
        <begin position="842"/>
        <end position="858"/>
    </location>
</feature>
<feature type="region of interest" description="Disordered" evidence="1">
    <location>
        <begin position="768"/>
        <end position="921"/>
    </location>
</feature>
<gene>
    <name evidence="4" type="ORF">E3D37_16355</name>
</gene>
<keyword evidence="2" id="KW-1133">Transmembrane helix</keyword>
<feature type="transmembrane region" description="Helical" evidence="2">
    <location>
        <begin position="657"/>
        <end position="683"/>
    </location>
</feature>
<feature type="compositionally biased region" description="Basic and acidic residues" evidence="1">
    <location>
        <begin position="896"/>
        <end position="907"/>
    </location>
</feature>
<sequence length="998" mass="100741">MRNQKNNLLRRLLVGGAGLICSLNAYADASDPSLWGQLGQLLPPTNDPVRSMVSGIFGDAGGIGLFGGQTSVGEMFLAFNSALMIIAGAWLTWITFKATVNSAHDGEFLGKQYHSAWVPVRNAIGIIALTPLPFLHGWNLAQAAMAACMLVGIGTGNIVATHSVEFIQATSKVGIAMPSIPDVTRLGAQIRAARLDLLQLQNMMAQRQRDGVSSEDSNVNFTYTVGSAADNTLYLTFGANPPINGYSAVRGQIKIPQVNVVSSDDPDLVALQRAINSSMASAATDLAQRIDVQYSTLIGLDPSDPGYAMQTASVEQAITAIVQDEQNAVRDAIKASVASANNNVSSTSARFLQSHGWMGVGFILPFVSQRNQEANDATTASASTATGTAKEQPMVTQMVCTGTDWVECSEQQVPATDHAESGGAGGGMFADFLNALGFNEMMSIMKGAASTATTIFKEGLTKYLNDKMTDALNKGGLLGSLTDAVGATGGGGTIATMASIGIKTVKIASTISLVLGAAAVVAGMIPFVSLGASVAAIAAISAPFVAMLFVAGFSMAAVLPWIPFTLWLGAIASMFVVYGEALLAAPLWALAHLEDSGDGMGQQTQRGYVFTLTLLFGPAVLVIAYTFSTALFEALASMANSFISGGLIKMIHGSDGWFTTIILLIGAIITLFTVNISLIYACYGMPIKVVQKVFTWIGGDFGANVTPDMEGAGKAAEGKAQSAGHATHQTHANTLAGGGNVAGALAQDGNRAGGAAGRGLSALAGKIRGGNSAETDAGTADAASMNSIEPGQDISGGGADAGASGGADDATKAAVPSGDAAATGGQSGSSMIVDSKGVPFKSASAPVPSGDAASSAAPGAGGRDSGAGVAAGGGGGGDLSTRKPGGGGAPSAAGRGDQKSPSPERRAVPSSWGVGYNNPTTGPVDAAMMGGSEVGRLAYGKGGAVRSIARGIADVGGAIAERMSKPASSGGGKDGGGTSLHGDAAEPPRPTSESEITF</sequence>
<organism evidence="4 5">
    <name type="scientific">Burkholderia cepacia</name>
    <name type="common">Pseudomonas cepacia</name>
    <dbReference type="NCBI Taxonomy" id="292"/>
    <lineage>
        <taxon>Bacteria</taxon>
        <taxon>Pseudomonadati</taxon>
        <taxon>Pseudomonadota</taxon>
        <taxon>Betaproteobacteria</taxon>
        <taxon>Burkholderiales</taxon>
        <taxon>Burkholderiaceae</taxon>
        <taxon>Burkholderia</taxon>
        <taxon>Burkholderia cepacia complex</taxon>
    </lineage>
</organism>
<comment type="caution">
    <text evidence="4">The sequence shown here is derived from an EMBL/GenBank/DDBJ whole genome shotgun (WGS) entry which is preliminary data.</text>
</comment>
<dbReference type="RefSeq" id="WP_134256308.1">
    <property type="nucleotide sequence ID" value="NZ_SNSG01000013.1"/>
</dbReference>
<feature type="chain" id="PRO_5044027630" evidence="3">
    <location>
        <begin position="28"/>
        <end position="998"/>
    </location>
</feature>
<feature type="signal peptide" evidence="3">
    <location>
        <begin position="1"/>
        <end position="27"/>
    </location>
</feature>
<feature type="transmembrane region" description="Helical" evidence="2">
    <location>
        <begin position="608"/>
        <end position="627"/>
    </location>
</feature>
<dbReference type="NCBIfam" id="TIGR04346">
    <property type="entry name" value="DotA_TraY"/>
    <property type="match status" value="1"/>
</dbReference>
<keyword evidence="2" id="KW-0812">Transmembrane</keyword>
<keyword evidence="2" id="KW-0472">Membrane</keyword>
<feature type="compositionally biased region" description="Gly residues" evidence="1">
    <location>
        <begin position="794"/>
        <end position="805"/>
    </location>
</feature>
<evidence type="ECO:0000256" key="1">
    <source>
        <dbReference type="SAM" id="MobiDB-lite"/>
    </source>
</evidence>
<feature type="region of interest" description="Disordered" evidence="1">
    <location>
        <begin position="963"/>
        <end position="998"/>
    </location>
</feature>
<name>A0AAX2RS39_BURCE</name>
<keyword evidence="3" id="KW-0732">Signal</keyword>
<reference evidence="4 5" key="1">
    <citation type="submission" date="2019-03" db="EMBL/GenBank/DDBJ databases">
        <title>Burkholderia cepacia outbreak.</title>
        <authorList>
            <person name="Farzana R."/>
            <person name="Walsh T.R."/>
        </authorList>
    </citation>
    <scope>NUCLEOTIDE SEQUENCE [LARGE SCALE GENOMIC DNA]</scope>
    <source>
        <strain evidence="5">d13</strain>
    </source>
</reference>
<evidence type="ECO:0000313" key="4">
    <source>
        <dbReference type="EMBL" id="TEU47576.1"/>
    </source>
</evidence>
<accession>A0AAX2RS39</accession>
<evidence type="ECO:0000313" key="5">
    <source>
        <dbReference type="Proteomes" id="UP000298234"/>
    </source>
</evidence>
<feature type="transmembrane region" description="Helical" evidence="2">
    <location>
        <begin position="51"/>
        <end position="68"/>
    </location>
</feature>
<dbReference type="AlphaFoldDB" id="A0AAX2RS39"/>
<dbReference type="EMBL" id="SNSQ01000016">
    <property type="protein sequence ID" value="TEU47576.1"/>
    <property type="molecule type" value="Genomic_DNA"/>
</dbReference>
<feature type="transmembrane region" description="Helical" evidence="2">
    <location>
        <begin position="566"/>
        <end position="588"/>
    </location>
</feature>
<dbReference type="InterPro" id="IPR027628">
    <property type="entry name" value="DotA_TraY"/>
</dbReference>
<protein>
    <submittedName>
        <fullName evidence="4">Uncharacterized protein</fullName>
    </submittedName>
</protein>
<evidence type="ECO:0000256" key="2">
    <source>
        <dbReference type="SAM" id="Phobius"/>
    </source>
</evidence>
<feature type="transmembrane region" description="Helical" evidence="2">
    <location>
        <begin position="534"/>
        <end position="559"/>
    </location>
</feature>
<feature type="transmembrane region" description="Helical" evidence="2">
    <location>
        <begin position="507"/>
        <end position="528"/>
    </location>
</feature>
<feature type="compositionally biased region" description="Gly residues" evidence="1">
    <location>
        <begin position="969"/>
        <end position="979"/>
    </location>
</feature>
<dbReference type="Proteomes" id="UP000298234">
    <property type="component" value="Unassembled WGS sequence"/>
</dbReference>
<feature type="compositionally biased region" description="Gly residues" evidence="1">
    <location>
        <begin position="859"/>
        <end position="889"/>
    </location>
</feature>
<feature type="transmembrane region" description="Helical" evidence="2">
    <location>
        <begin position="75"/>
        <end position="96"/>
    </location>
</feature>